<dbReference type="Pfam" id="PF12001">
    <property type="entry name" value="DUF3496"/>
    <property type="match status" value="1"/>
</dbReference>
<sequence length="223" mass="25500">MDLTSMESRFQLNRKLEEVNAHLEEQAVAREKLDKMREENESKTRKQLERTISGLKADVAKMRAGLHESQTQKETFDAEGKRYKDLYQSELKSKDKLANRLYKANEKMAESQALLNLERSRRNFEGFQRGPSPQPLISDSVGGLYGSPDVSPDRMHSRGDGQLMKAVENELNKSIKRHLESAPITSDLDLKPSLLSDRDSVSYDPLSASSKQYMSLLRKNYFV</sequence>
<evidence type="ECO:0000313" key="4">
    <source>
        <dbReference type="Proteomes" id="UP001159405"/>
    </source>
</evidence>
<evidence type="ECO:0000259" key="2">
    <source>
        <dbReference type="Pfam" id="PF12001"/>
    </source>
</evidence>
<evidence type="ECO:0000256" key="1">
    <source>
        <dbReference type="SAM" id="Coils"/>
    </source>
</evidence>
<keyword evidence="1" id="KW-0175">Coiled coil</keyword>
<dbReference type="InterPro" id="IPR021885">
    <property type="entry name" value="DUF3496"/>
</dbReference>
<organism evidence="3 4">
    <name type="scientific">Porites lobata</name>
    <dbReference type="NCBI Taxonomy" id="104759"/>
    <lineage>
        <taxon>Eukaryota</taxon>
        <taxon>Metazoa</taxon>
        <taxon>Cnidaria</taxon>
        <taxon>Anthozoa</taxon>
        <taxon>Hexacorallia</taxon>
        <taxon>Scleractinia</taxon>
        <taxon>Fungiina</taxon>
        <taxon>Poritidae</taxon>
        <taxon>Porites</taxon>
    </lineage>
</organism>
<reference evidence="3 4" key="1">
    <citation type="submission" date="2022-05" db="EMBL/GenBank/DDBJ databases">
        <authorList>
            <consortium name="Genoscope - CEA"/>
            <person name="William W."/>
        </authorList>
    </citation>
    <scope>NUCLEOTIDE SEQUENCE [LARGE SCALE GENOMIC DNA]</scope>
</reference>
<dbReference type="Proteomes" id="UP001159405">
    <property type="component" value="Unassembled WGS sequence"/>
</dbReference>
<proteinExistence type="predicted"/>
<keyword evidence="4" id="KW-1185">Reference proteome</keyword>
<protein>
    <recommendedName>
        <fullName evidence="2">DUF3496 domain-containing protein</fullName>
    </recommendedName>
</protein>
<evidence type="ECO:0000313" key="3">
    <source>
        <dbReference type="EMBL" id="CAH3164573.1"/>
    </source>
</evidence>
<name>A0ABN8QHA9_9CNID</name>
<dbReference type="EMBL" id="CALNXK010000130">
    <property type="protein sequence ID" value="CAH3164573.1"/>
    <property type="molecule type" value="Genomic_DNA"/>
</dbReference>
<feature type="coiled-coil region" evidence="1">
    <location>
        <begin position="13"/>
        <end position="58"/>
    </location>
</feature>
<feature type="domain" description="DUF3496" evidence="2">
    <location>
        <begin position="45"/>
        <end position="122"/>
    </location>
</feature>
<comment type="caution">
    <text evidence="3">The sequence shown here is derived from an EMBL/GenBank/DDBJ whole genome shotgun (WGS) entry which is preliminary data.</text>
</comment>
<gene>
    <name evidence="3" type="ORF">PLOB_00006814</name>
</gene>
<accession>A0ABN8QHA9</accession>